<evidence type="ECO:0000313" key="1">
    <source>
        <dbReference type="EMBL" id="OKP10997.1"/>
    </source>
</evidence>
<dbReference type="Proteomes" id="UP000186955">
    <property type="component" value="Unassembled WGS sequence"/>
</dbReference>
<dbReference type="InterPro" id="IPR009057">
    <property type="entry name" value="Homeodomain-like_sf"/>
</dbReference>
<reference evidence="1 2" key="1">
    <citation type="submission" date="2016-10" db="EMBL/GenBank/DDBJ databases">
        <title>Genome sequence of the ascomycete fungus Penicillium subrubescens.</title>
        <authorList>
            <person name="De Vries R.P."/>
            <person name="Peng M."/>
            <person name="Dilokpimol A."/>
            <person name="Hilden K."/>
            <person name="Makela M.R."/>
            <person name="Grigoriev I."/>
            <person name="Riley R."/>
            <person name="Granchi Z."/>
        </authorList>
    </citation>
    <scope>NUCLEOTIDE SEQUENCE [LARGE SCALE GENOMIC DNA]</scope>
    <source>
        <strain evidence="1 2">CBS 132785</strain>
    </source>
</reference>
<proteinExistence type="predicted"/>
<dbReference type="STRING" id="1316194.A0A1Q5UEU6"/>
<evidence type="ECO:0000313" key="2">
    <source>
        <dbReference type="Proteomes" id="UP000186955"/>
    </source>
</evidence>
<evidence type="ECO:0008006" key="3">
    <source>
        <dbReference type="Google" id="ProtNLM"/>
    </source>
</evidence>
<keyword evidence="2" id="KW-1185">Reference proteome</keyword>
<dbReference type="EMBL" id="MNBE01000308">
    <property type="protein sequence ID" value="OKP10997.1"/>
    <property type="molecule type" value="Genomic_DNA"/>
</dbReference>
<name>A0A1Q5UEU6_9EURO</name>
<gene>
    <name evidence="1" type="ORF">PENSUB_3518</name>
</gene>
<comment type="caution">
    <text evidence="1">The sequence shown here is derived from an EMBL/GenBank/DDBJ whole genome shotgun (WGS) entry which is preliminary data.</text>
</comment>
<organism evidence="1 2">
    <name type="scientific">Penicillium subrubescens</name>
    <dbReference type="NCBI Taxonomy" id="1316194"/>
    <lineage>
        <taxon>Eukaryota</taxon>
        <taxon>Fungi</taxon>
        <taxon>Dikarya</taxon>
        <taxon>Ascomycota</taxon>
        <taxon>Pezizomycotina</taxon>
        <taxon>Eurotiomycetes</taxon>
        <taxon>Eurotiomycetidae</taxon>
        <taxon>Eurotiales</taxon>
        <taxon>Aspergillaceae</taxon>
        <taxon>Penicillium</taxon>
    </lineage>
</organism>
<dbReference type="AlphaFoldDB" id="A0A1Q5UEU6"/>
<dbReference type="SUPFAM" id="SSF46689">
    <property type="entry name" value="Homeodomain-like"/>
    <property type="match status" value="1"/>
</dbReference>
<dbReference type="OrthoDB" id="4890185at2759"/>
<protein>
    <recommendedName>
        <fullName evidence="3">Transposase Tc1-like domain-containing protein</fullName>
    </recommendedName>
</protein>
<accession>A0A1Q5UEU6</accession>
<sequence length="134" mass="15220">MPSTPTHKHLSRDERLKILTLRETGQTYDRIAIKMGCTSHQVHYVCKLNQATPRKGRGRRSKLSEDRIDGVIEWMHASSDNRSKSAHQIVTDLELPVCAETLRKTLKARGISTYGDARTQSRDFKFGGRLLTIS</sequence>